<evidence type="ECO:0000313" key="1">
    <source>
        <dbReference type="EMBL" id="MPC98554.1"/>
    </source>
</evidence>
<evidence type="ECO:0000313" key="2">
    <source>
        <dbReference type="Proteomes" id="UP000324222"/>
    </source>
</evidence>
<accession>A0A5B7K1R4</accession>
<gene>
    <name evidence="1" type="ORF">E2C01_093928</name>
</gene>
<sequence>MVLITTAIKLNKIEGFVLSVRLGRLAHQMPSDPLCLLRRRDGVYFPHVLLRGVARRGVLMNGSRTKTHGSSSWPCLVTSSCLPACSPAVRLS</sequence>
<proteinExistence type="predicted"/>
<dbReference type="EMBL" id="VSRR010114572">
    <property type="protein sequence ID" value="MPC98554.1"/>
    <property type="molecule type" value="Genomic_DNA"/>
</dbReference>
<name>A0A5B7K1R4_PORTR</name>
<keyword evidence="2" id="KW-1185">Reference proteome</keyword>
<reference evidence="1 2" key="1">
    <citation type="submission" date="2019-05" db="EMBL/GenBank/DDBJ databases">
        <title>Another draft genome of Portunus trituberculatus and its Hox gene families provides insights of decapod evolution.</title>
        <authorList>
            <person name="Jeong J.-H."/>
            <person name="Song I."/>
            <person name="Kim S."/>
            <person name="Choi T."/>
            <person name="Kim D."/>
            <person name="Ryu S."/>
            <person name="Kim W."/>
        </authorList>
    </citation>
    <scope>NUCLEOTIDE SEQUENCE [LARGE SCALE GENOMIC DNA]</scope>
    <source>
        <tissue evidence="1">Muscle</tissue>
    </source>
</reference>
<dbReference type="AlphaFoldDB" id="A0A5B7K1R4"/>
<comment type="caution">
    <text evidence="1">The sequence shown here is derived from an EMBL/GenBank/DDBJ whole genome shotgun (WGS) entry which is preliminary data.</text>
</comment>
<dbReference type="Proteomes" id="UP000324222">
    <property type="component" value="Unassembled WGS sequence"/>
</dbReference>
<protein>
    <submittedName>
        <fullName evidence="1">Uncharacterized protein</fullName>
    </submittedName>
</protein>
<organism evidence="1 2">
    <name type="scientific">Portunus trituberculatus</name>
    <name type="common">Swimming crab</name>
    <name type="synonym">Neptunus trituberculatus</name>
    <dbReference type="NCBI Taxonomy" id="210409"/>
    <lineage>
        <taxon>Eukaryota</taxon>
        <taxon>Metazoa</taxon>
        <taxon>Ecdysozoa</taxon>
        <taxon>Arthropoda</taxon>
        <taxon>Crustacea</taxon>
        <taxon>Multicrustacea</taxon>
        <taxon>Malacostraca</taxon>
        <taxon>Eumalacostraca</taxon>
        <taxon>Eucarida</taxon>
        <taxon>Decapoda</taxon>
        <taxon>Pleocyemata</taxon>
        <taxon>Brachyura</taxon>
        <taxon>Eubrachyura</taxon>
        <taxon>Portunoidea</taxon>
        <taxon>Portunidae</taxon>
        <taxon>Portuninae</taxon>
        <taxon>Portunus</taxon>
    </lineage>
</organism>